<comment type="caution">
    <text evidence="1">The sequence shown here is derived from an EMBL/GenBank/DDBJ whole genome shotgun (WGS) entry which is preliminary data.</text>
</comment>
<evidence type="ECO:0000313" key="1">
    <source>
        <dbReference type="EMBL" id="GEO43576.1"/>
    </source>
</evidence>
<dbReference type="AlphaFoldDB" id="A0A512E4A7"/>
<sequence length="63" mass="7093">MVEIGPEAQAAQLAALLNRLQADLGNHAAWQKIYGKSELTPKLIESGCPLLYRHNHEQRSKHF</sequence>
<name>A0A512E4A7_9PROT</name>
<protein>
    <submittedName>
        <fullName evidence="1">Uncharacterized protein</fullName>
    </submittedName>
</protein>
<gene>
    <name evidence="1" type="ORF">SAE02_77240</name>
</gene>
<reference evidence="1 2" key="1">
    <citation type="submission" date="2019-07" db="EMBL/GenBank/DDBJ databases">
        <title>Whole genome shotgun sequence of Skermanella aerolata NBRC 106429.</title>
        <authorList>
            <person name="Hosoyama A."/>
            <person name="Uohara A."/>
            <person name="Ohji S."/>
            <person name="Ichikawa N."/>
        </authorList>
    </citation>
    <scope>NUCLEOTIDE SEQUENCE [LARGE SCALE GENOMIC DNA]</scope>
    <source>
        <strain evidence="1 2">NBRC 106429</strain>
    </source>
</reference>
<dbReference type="Proteomes" id="UP000321523">
    <property type="component" value="Unassembled WGS sequence"/>
</dbReference>
<proteinExistence type="predicted"/>
<accession>A0A512E4A7</accession>
<organism evidence="1 2">
    <name type="scientific">Skermanella aerolata</name>
    <dbReference type="NCBI Taxonomy" id="393310"/>
    <lineage>
        <taxon>Bacteria</taxon>
        <taxon>Pseudomonadati</taxon>
        <taxon>Pseudomonadota</taxon>
        <taxon>Alphaproteobacteria</taxon>
        <taxon>Rhodospirillales</taxon>
        <taxon>Azospirillaceae</taxon>
        <taxon>Skermanella</taxon>
    </lineage>
</organism>
<evidence type="ECO:0000313" key="2">
    <source>
        <dbReference type="Proteomes" id="UP000321523"/>
    </source>
</evidence>
<dbReference type="EMBL" id="BJYZ01000102">
    <property type="protein sequence ID" value="GEO43576.1"/>
    <property type="molecule type" value="Genomic_DNA"/>
</dbReference>
<keyword evidence="2" id="KW-1185">Reference proteome</keyword>